<comment type="caution">
    <text evidence="1">The sequence shown here is derived from an EMBL/GenBank/DDBJ whole genome shotgun (WGS) entry which is preliminary data.</text>
</comment>
<organism evidence="1 2">
    <name type="scientific">Haloarcula nitratireducens</name>
    <dbReference type="NCBI Taxonomy" id="2487749"/>
    <lineage>
        <taxon>Archaea</taxon>
        <taxon>Methanobacteriati</taxon>
        <taxon>Methanobacteriota</taxon>
        <taxon>Stenosarchaea group</taxon>
        <taxon>Halobacteria</taxon>
        <taxon>Halobacteriales</taxon>
        <taxon>Haloarculaceae</taxon>
        <taxon>Haloarcula</taxon>
    </lineage>
</organism>
<protein>
    <submittedName>
        <fullName evidence="1">Uncharacterized protein</fullName>
    </submittedName>
</protein>
<reference evidence="1 2" key="1">
    <citation type="submission" date="2021-06" db="EMBL/GenBank/DDBJ databases">
        <title>Halomicroarcula sp. a new haloarchaeum isolated from saline soil.</title>
        <authorList>
            <person name="Duran-Viseras A."/>
            <person name="Sanchez-Porro C."/>
            <person name="Ventosa A."/>
        </authorList>
    </citation>
    <scope>NUCLEOTIDE SEQUENCE [LARGE SCALE GENOMIC DNA]</scope>
    <source>
        <strain evidence="1 2">F27</strain>
    </source>
</reference>
<accession>A0AAW4PHE8</accession>
<proteinExistence type="predicted"/>
<gene>
    <name evidence="1" type="ORF">EGH23_17495</name>
</gene>
<name>A0AAW4PHE8_9EURY</name>
<dbReference type="AlphaFoldDB" id="A0AAW4PHE8"/>
<dbReference type="RefSeq" id="WP_220581268.1">
    <property type="nucleotide sequence ID" value="NZ_RKLT01000009.1"/>
</dbReference>
<dbReference type="Proteomes" id="UP001430455">
    <property type="component" value="Unassembled WGS sequence"/>
</dbReference>
<evidence type="ECO:0000313" key="2">
    <source>
        <dbReference type="Proteomes" id="UP001430455"/>
    </source>
</evidence>
<keyword evidence="2" id="KW-1185">Reference proteome</keyword>
<evidence type="ECO:0000313" key="1">
    <source>
        <dbReference type="EMBL" id="MBX0296675.1"/>
    </source>
</evidence>
<dbReference type="EMBL" id="RKLT01000009">
    <property type="protein sequence ID" value="MBX0296675.1"/>
    <property type="molecule type" value="Genomic_DNA"/>
</dbReference>
<sequence>MGLKSGDSFPSEEFWTLRDLGYTYTLGKPAESDIESLLSDEIGESNVQQLSLEKRTLFIKAILDEYEITEIESPKFYRLLRSVEEGSRDNRFRLLEYLTEDLSVSAGTVDGIVGCGYTSSVFGALVCSAFNEYLSQFKGELAGDFEILGHRDDFSYLLLDQSAWDDIPLLKGFSLDLPQSYLDEVLPESSEPRYEKAILEAIHESQFLGDSIGRAETTIGSVIFEGLKNSSAEDNQHLSLSPKILLIIPRQSLADTEVVKIV</sequence>